<dbReference type="EMBL" id="SNRW01010276">
    <property type="protein sequence ID" value="KAA6376796.1"/>
    <property type="molecule type" value="Genomic_DNA"/>
</dbReference>
<name>A0A5J4V1E9_9EUKA</name>
<gene>
    <name evidence="1" type="ORF">EZS28_027678</name>
</gene>
<dbReference type="Proteomes" id="UP000324800">
    <property type="component" value="Unassembled WGS sequence"/>
</dbReference>
<sequence>MDFESKTMFTTKIITQMQMMKMKPMKKCYELILLLLLVLLFEAKFNGGGRGVKGGNGGATSCPLNDVLSLNQLMFPIQLSALTICGYKAGDSDFD</sequence>
<reference evidence="1 2" key="1">
    <citation type="submission" date="2019-03" db="EMBL/GenBank/DDBJ databases">
        <title>Single cell metagenomics reveals metabolic interactions within the superorganism composed of flagellate Streblomastix strix and complex community of Bacteroidetes bacteria on its surface.</title>
        <authorList>
            <person name="Treitli S.C."/>
            <person name="Kolisko M."/>
            <person name="Husnik F."/>
            <person name="Keeling P."/>
            <person name="Hampl V."/>
        </authorList>
    </citation>
    <scope>NUCLEOTIDE SEQUENCE [LARGE SCALE GENOMIC DNA]</scope>
    <source>
        <strain evidence="1">ST1C</strain>
    </source>
</reference>
<dbReference type="AlphaFoldDB" id="A0A5J4V1E9"/>
<comment type="caution">
    <text evidence="1">The sequence shown here is derived from an EMBL/GenBank/DDBJ whole genome shotgun (WGS) entry which is preliminary data.</text>
</comment>
<organism evidence="1 2">
    <name type="scientific">Streblomastix strix</name>
    <dbReference type="NCBI Taxonomy" id="222440"/>
    <lineage>
        <taxon>Eukaryota</taxon>
        <taxon>Metamonada</taxon>
        <taxon>Preaxostyla</taxon>
        <taxon>Oxymonadida</taxon>
        <taxon>Streblomastigidae</taxon>
        <taxon>Streblomastix</taxon>
    </lineage>
</organism>
<accession>A0A5J4V1E9</accession>
<evidence type="ECO:0000313" key="2">
    <source>
        <dbReference type="Proteomes" id="UP000324800"/>
    </source>
</evidence>
<proteinExistence type="predicted"/>
<protein>
    <submittedName>
        <fullName evidence="1">Uncharacterized protein</fullName>
    </submittedName>
</protein>
<evidence type="ECO:0000313" key="1">
    <source>
        <dbReference type="EMBL" id="KAA6376796.1"/>
    </source>
</evidence>